<evidence type="ECO:0000313" key="4">
    <source>
        <dbReference type="EMBL" id="GED66753.1"/>
    </source>
</evidence>
<reference evidence="4 7" key="3">
    <citation type="submission" date="2019-06" db="EMBL/GenBank/DDBJ databases">
        <title>Whole genome shotgun sequence of Brevibacillus reuszeri NBRC 15719.</title>
        <authorList>
            <person name="Hosoyama A."/>
            <person name="Uohara A."/>
            <person name="Ohji S."/>
            <person name="Ichikawa N."/>
        </authorList>
    </citation>
    <scope>NUCLEOTIDE SEQUENCE [LARGE SCALE GENOMIC DNA]</scope>
    <source>
        <strain evidence="4 7">NBRC 15719</strain>
    </source>
</reference>
<organism evidence="5 6">
    <name type="scientific">Brevibacillus reuszeri</name>
    <dbReference type="NCBI Taxonomy" id="54915"/>
    <lineage>
        <taxon>Bacteria</taxon>
        <taxon>Bacillati</taxon>
        <taxon>Bacillota</taxon>
        <taxon>Bacilli</taxon>
        <taxon>Bacillales</taxon>
        <taxon>Paenibacillaceae</taxon>
        <taxon>Brevibacillus</taxon>
    </lineage>
</organism>
<dbReference type="PANTHER" id="PTHR28004:SF2">
    <property type="entry name" value="D-SERINE DEHYDRATASE"/>
    <property type="match status" value="1"/>
</dbReference>
<dbReference type="InterPro" id="IPR029066">
    <property type="entry name" value="PLP-binding_barrel"/>
</dbReference>
<reference evidence="5" key="2">
    <citation type="submission" date="2015-07" db="EMBL/GenBank/DDBJ databases">
        <title>MeaNS - Measles Nucleotide Surveillance Program.</title>
        <authorList>
            <person name="Tran T."/>
            <person name="Druce J."/>
        </authorList>
    </citation>
    <scope>NUCLEOTIDE SEQUENCE</scope>
    <source>
        <strain evidence="5">DSM 9887</strain>
    </source>
</reference>
<dbReference type="EMBL" id="BJON01000002">
    <property type="protein sequence ID" value="GED66753.1"/>
    <property type="molecule type" value="Genomic_DNA"/>
</dbReference>
<gene>
    <name evidence="5" type="ORF">ADS79_19440</name>
    <name evidence="4" type="ORF">BRE01_04550</name>
</gene>
<dbReference type="InterPro" id="IPR051466">
    <property type="entry name" value="D-amino_acid_metab_enzyme"/>
</dbReference>
<dbReference type="GO" id="GO:0036088">
    <property type="term" value="P:D-serine catabolic process"/>
    <property type="evidence" value="ECO:0007669"/>
    <property type="project" value="TreeGrafter"/>
</dbReference>
<dbReference type="Pfam" id="PF14031">
    <property type="entry name" value="D-ser_dehydrat"/>
    <property type="match status" value="1"/>
</dbReference>
<keyword evidence="2" id="KW-0456">Lyase</keyword>
<protein>
    <submittedName>
        <fullName evidence="4">Alanine racemase</fullName>
    </submittedName>
</protein>
<keyword evidence="7" id="KW-1185">Reference proteome</keyword>
<dbReference type="InterPro" id="IPR026956">
    <property type="entry name" value="D-ser_dehydrat-like_dom"/>
</dbReference>
<dbReference type="Gene3D" id="3.20.20.10">
    <property type="entry name" value="Alanine racemase"/>
    <property type="match status" value="1"/>
</dbReference>
<dbReference type="GO" id="GO:0008721">
    <property type="term" value="F:D-serine ammonia-lyase activity"/>
    <property type="evidence" value="ECO:0007669"/>
    <property type="project" value="TreeGrafter"/>
</dbReference>
<dbReference type="PANTHER" id="PTHR28004">
    <property type="entry name" value="ZGC:162816-RELATED"/>
    <property type="match status" value="1"/>
</dbReference>
<dbReference type="SUPFAM" id="SSF51419">
    <property type="entry name" value="PLP-binding barrel"/>
    <property type="match status" value="1"/>
</dbReference>
<feature type="domain" description="D-serine dehydratase-like" evidence="3">
    <location>
        <begin position="258"/>
        <end position="352"/>
    </location>
</feature>
<name>A0A0K9YQJ6_9BACL</name>
<proteinExistence type="inferred from homology"/>
<dbReference type="OrthoDB" id="9788869at2"/>
<dbReference type="Proteomes" id="UP000036834">
    <property type="component" value="Unassembled WGS sequence"/>
</dbReference>
<evidence type="ECO:0000313" key="7">
    <source>
        <dbReference type="Proteomes" id="UP000319578"/>
    </source>
</evidence>
<dbReference type="AlphaFoldDB" id="A0A0K9YQJ6"/>
<dbReference type="Pfam" id="PF01168">
    <property type="entry name" value="Ala_racemase_N"/>
    <property type="match status" value="1"/>
</dbReference>
<comment type="caution">
    <text evidence="5">The sequence shown here is derived from an EMBL/GenBank/DDBJ whole genome shotgun (WGS) entry which is preliminary data.</text>
</comment>
<dbReference type="InterPro" id="IPR001608">
    <property type="entry name" value="Ala_racemase_N"/>
</dbReference>
<evidence type="ECO:0000313" key="6">
    <source>
        <dbReference type="Proteomes" id="UP000036834"/>
    </source>
</evidence>
<reference evidence="6" key="1">
    <citation type="submission" date="2015-07" db="EMBL/GenBank/DDBJ databases">
        <title>Genome sequencing project for genomic taxonomy and phylogenomics of Bacillus-like bacteria.</title>
        <authorList>
            <person name="Liu B."/>
            <person name="Wang J."/>
            <person name="Zhu Y."/>
            <person name="Liu G."/>
            <person name="Chen Q."/>
            <person name="Chen Z."/>
            <person name="Lan J."/>
            <person name="Che J."/>
            <person name="Ge C."/>
            <person name="Shi H."/>
            <person name="Pan Z."/>
            <person name="Liu X."/>
        </authorList>
    </citation>
    <scope>NUCLEOTIDE SEQUENCE [LARGE SCALE GENOMIC DNA]</scope>
    <source>
        <strain evidence="6">DSM 9887</strain>
    </source>
</reference>
<dbReference type="Proteomes" id="UP000319578">
    <property type="component" value="Unassembled WGS sequence"/>
</dbReference>
<dbReference type="PATRIC" id="fig|54915.3.peg.2994"/>
<evidence type="ECO:0000256" key="1">
    <source>
        <dbReference type="ARBA" id="ARBA00005323"/>
    </source>
</evidence>
<evidence type="ECO:0000259" key="3">
    <source>
        <dbReference type="SMART" id="SM01119"/>
    </source>
</evidence>
<dbReference type="RefSeq" id="WP_049740035.1">
    <property type="nucleotide sequence ID" value="NZ_BJON01000002.1"/>
</dbReference>
<dbReference type="Gene3D" id="2.40.37.20">
    <property type="entry name" value="D-serine dehydratase-like domain"/>
    <property type="match status" value="1"/>
</dbReference>
<comment type="similarity">
    <text evidence="1">Belongs to the DSD1 family.</text>
</comment>
<sequence>MRQQIGKQVDELDTPSLLIDLDRLEKNMREMQSLADSRGAALRPHIKTHKCGAIAQMQIECGAKGITVAKLGEAEVMADLGITDIFVATQIVGVQKLSRLDALAKRATIRLAVDSLIQIEQLFQYCTQAADVEIMIEVDTGLQRCGVEPDRVEILINKIIGKFPEIKIGGIFTHEGHVYQAVDRKQMVQIARQAQQTMVELSQRIRSRWGIASEVSVGCTLALQSAGIQSGITEIRPGTYVFYDATHAAYFGDTSRCAATIVGTVISKSGDKRAVADVGAKAMTIDMRASGLLATKSFGSVYRHEEVIIRKLSDEHAIMVPGTPFAIGERIEIIPNHICPTVNLYDTAYGIRNGKVEVVFPIHARGRNQ</sequence>
<dbReference type="STRING" id="54915.ADS79_19440"/>
<accession>A0A0K9YQJ6</accession>
<dbReference type="InterPro" id="IPR042208">
    <property type="entry name" value="D-ser_dehydrat-like_sf"/>
</dbReference>
<dbReference type="SMART" id="SM01119">
    <property type="entry name" value="D-ser_dehydrat"/>
    <property type="match status" value="1"/>
</dbReference>
<dbReference type="EMBL" id="LGIQ01000009">
    <property type="protein sequence ID" value="KNB70999.1"/>
    <property type="molecule type" value="Genomic_DNA"/>
</dbReference>
<evidence type="ECO:0000313" key="5">
    <source>
        <dbReference type="EMBL" id="KNB70999.1"/>
    </source>
</evidence>
<evidence type="ECO:0000256" key="2">
    <source>
        <dbReference type="ARBA" id="ARBA00023239"/>
    </source>
</evidence>